<reference evidence="2 3" key="1">
    <citation type="submission" date="2024-09" db="EMBL/GenBank/DDBJ databases">
        <title>Rethinking Asexuality: The Enigmatic Case of Functional Sexual Genes in Lepraria (Stereocaulaceae).</title>
        <authorList>
            <person name="Doellman M."/>
            <person name="Sun Y."/>
            <person name="Barcenas-Pena A."/>
            <person name="Lumbsch H.T."/>
            <person name="Grewe F."/>
        </authorList>
    </citation>
    <scope>NUCLEOTIDE SEQUENCE [LARGE SCALE GENOMIC DNA]</scope>
    <source>
        <strain evidence="2 3">Grewe 0041</strain>
    </source>
</reference>
<organism evidence="2 3">
    <name type="scientific">Lepraria finkii</name>
    <dbReference type="NCBI Taxonomy" id="1340010"/>
    <lineage>
        <taxon>Eukaryota</taxon>
        <taxon>Fungi</taxon>
        <taxon>Dikarya</taxon>
        <taxon>Ascomycota</taxon>
        <taxon>Pezizomycotina</taxon>
        <taxon>Lecanoromycetes</taxon>
        <taxon>OSLEUM clade</taxon>
        <taxon>Lecanoromycetidae</taxon>
        <taxon>Lecanorales</taxon>
        <taxon>Lecanorineae</taxon>
        <taxon>Stereocaulaceae</taxon>
        <taxon>Lepraria</taxon>
    </lineage>
</organism>
<evidence type="ECO:0000313" key="2">
    <source>
        <dbReference type="EMBL" id="KAL2051115.1"/>
    </source>
</evidence>
<comment type="caution">
    <text evidence="2">The sequence shown here is derived from an EMBL/GenBank/DDBJ whole genome shotgun (WGS) entry which is preliminary data.</text>
</comment>
<protein>
    <submittedName>
        <fullName evidence="2">Uncharacterized protein</fullName>
    </submittedName>
</protein>
<proteinExistence type="predicted"/>
<keyword evidence="1" id="KW-0812">Transmembrane</keyword>
<name>A0ABR4B056_9LECA</name>
<accession>A0ABR4B056</accession>
<dbReference type="Proteomes" id="UP001590951">
    <property type="component" value="Unassembled WGS sequence"/>
</dbReference>
<keyword evidence="3" id="KW-1185">Reference proteome</keyword>
<evidence type="ECO:0000256" key="1">
    <source>
        <dbReference type="SAM" id="Phobius"/>
    </source>
</evidence>
<sequence length="80" mass="9502">MDSNERTFDYSYHINYYIIICIALYAVYFIAKLVFDEARRIEDLLRDQEEGTTTTELQCLLMHTENKNSYGLFGLNFSQK</sequence>
<keyword evidence="1" id="KW-1133">Transmembrane helix</keyword>
<dbReference type="EMBL" id="JBHFEH010000038">
    <property type="protein sequence ID" value="KAL2051115.1"/>
    <property type="molecule type" value="Genomic_DNA"/>
</dbReference>
<feature type="transmembrane region" description="Helical" evidence="1">
    <location>
        <begin position="14"/>
        <end position="35"/>
    </location>
</feature>
<keyword evidence="1" id="KW-0472">Membrane</keyword>
<gene>
    <name evidence="2" type="ORF">ABVK25_008544</name>
</gene>
<evidence type="ECO:0000313" key="3">
    <source>
        <dbReference type="Proteomes" id="UP001590951"/>
    </source>
</evidence>